<dbReference type="SUPFAM" id="SSF56784">
    <property type="entry name" value="HAD-like"/>
    <property type="match status" value="1"/>
</dbReference>
<name>A0A937I2I3_9GAMM</name>
<evidence type="ECO:0000256" key="1">
    <source>
        <dbReference type="ARBA" id="ARBA00022723"/>
    </source>
</evidence>
<keyword evidence="1" id="KW-0479">Metal-binding</keyword>
<reference evidence="5" key="1">
    <citation type="submission" date="2020-10" db="EMBL/GenBank/DDBJ databases">
        <title>Microbiome of the Black Sea water column analyzed by genome centric metagenomics.</title>
        <authorList>
            <person name="Cabello-Yeves P.J."/>
            <person name="Callieri C."/>
            <person name="Picazo A."/>
            <person name="Mehrshad M."/>
            <person name="Haro-Moreno J.M."/>
            <person name="Roda-Garcia J."/>
            <person name="Dzembekova N."/>
            <person name="Slabakova V."/>
            <person name="Slabakova N."/>
            <person name="Moncheva S."/>
            <person name="Rodriguez-Valera F."/>
        </authorList>
    </citation>
    <scope>NUCLEOTIDE SEQUENCE</scope>
    <source>
        <strain evidence="5">BS307-5m-G49</strain>
    </source>
</reference>
<gene>
    <name evidence="5" type="ORF">ISQ63_02500</name>
</gene>
<protein>
    <submittedName>
        <fullName evidence="5">HAD-IA family hydrolase</fullName>
    </submittedName>
</protein>
<dbReference type="EMBL" id="JADHQC010000010">
    <property type="protein sequence ID" value="MBL6811737.1"/>
    <property type="molecule type" value="Genomic_DNA"/>
</dbReference>
<dbReference type="PANTHER" id="PTHR43434:SF23">
    <property type="entry name" value="PHOSPHOGLYCOLATE PHOSPHATASE"/>
    <property type="match status" value="1"/>
</dbReference>
<dbReference type="GO" id="GO:0005829">
    <property type="term" value="C:cytosol"/>
    <property type="evidence" value="ECO:0007669"/>
    <property type="project" value="TreeGrafter"/>
</dbReference>
<comment type="caution">
    <text evidence="5">The sequence shown here is derived from an EMBL/GenBank/DDBJ whole genome shotgun (WGS) entry which is preliminary data.</text>
</comment>
<sequence>MQKKYKCLLFDLDGTLLDTAPEFLTCLNFLLKKNKKKSVTYDFVRNRVSDGVGRLIQDSFFIDENHSEFEGLRTDLLDEYIKNYLMSKTFPGVDEFLNELSSNKIDWMIVTNKPKKFSQEICEKYDWHNLAAAIVSPEDVDGKRKPDPASLDAALTKTTIKKEHCIYIGDNWRDIEAANNSGIDSALALYGYIDKKDAALLKPTLKINQIKDLIDYV</sequence>
<dbReference type="InterPro" id="IPR006439">
    <property type="entry name" value="HAD-SF_hydro_IA"/>
</dbReference>
<accession>A0A937I2I3</accession>
<dbReference type="PANTHER" id="PTHR43434">
    <property type="entry name" value="PHOSPHOGLYCOLATE PHOSPHATASE"/>
    <property type="match status" value="1"/>
</dbReference>
<dbReference type="Gene3D" id="3.40.50.1000">
    <property type="entry name" value="HAD superfamily/HAD-like"/>
    <property type="match status" value="1"/>
</dbReference>
<keyword evidence="4" id="KW-0119">Carbohydrate metabolism</keyword>
<dbReference type="InterPro" id="IPR036412">
    <property type="entry name" value="HAD-like_sf"/>
</dbReference>
<dbReference type="GO" id="GO:0006281">
    <property type="term" value="P:DNA repair"/>
    <property type="evidence" value="ECO:0007669"/>
    <property type="project" value="TreeGrafter"/>
</dbReference>
<evidence type="ECO:0000256" key="2">
    <source>
        <dbReference type="ARBA" id="ARBA00022801"/>
    </source>
</evidence>
<organism evidence="5 6">
    <name type="scientific">SAR86 cluster bacterium</name>
    <dbReference type="NCBI Taxonomy" id="2030880"/>
    <lineage>
        <taxon>Bacteria</taxon>
        <taxon>Pseudomonadati</taxon>
        <taxon>Pseudomonadota</taxon>
        <taxon>Gammaproteobacteria</taxon>
        <taxon>SAR86 cluster</taxon>
    </lineage>
</organism>
<dbReference type="SFLD" id="SFLDS00003">
    <property type="entry name" value="Haloacid_Dehalogenase"/>
    <property type="match status" value="1"/>
</dbReference>
<proteinExistence type="predicted"/>
<dbReference type="Pfam" id="PF13419">
    <property type="entry name" value="HAD_2"/>
    <property type="match status" value="1"/>
</dbReference>
<dbReference type="AlphaFoldDB" id="A0A937I2I3"/>
<evidence type="ECO:0000313" key="6">
    <source>
        <dbReference type="Proteomes" id="UP000744438"/>
    </source>
</evidence>
<dbReference type="GO" id="GO:0008967">
    <property type="term" value="F:phosphoglycolate phosphatase activity"/>
    <property type="evidence" value="ECO:0007669"/>
    <property type="project" value="TreeGrafter"/>
</dbReference>
<evidence type="ECO:0000256" key="3">
    <source>
        <dbReference type="ARBA" id="ARBA00022842"/>
    </source>
</evidence>
<dbReference type="InterPro" id="IPR050155">
    <property type="entry name" value="HAD-like_hydrolase_sf"/>
</dbReference>
<keyword evidence="3" id="KW-0460">Magnesium</keyword>
<dbReference type="Gene3D" id="1.10.150.240">
    <property type="entry name" value="Putative phosphatase, domain 2"/>
    <property type="match status" value="1"/>
</dbReference>
<evidence type="ECO:0000256" key="4">
    <source>
        <dbReference type="ARBA" id="ARBA00023277"/>
    </source>
</evidence>
<dbReference type="Proteomes" id="UP000744438">
    <property type="component" value="Unassembled WGS sequence"/>
</dbReference>
<evidence type="ECO:0000313" key="5">
    <source>
        <dbReference type="EMBL" id="MBL6811737.1"/>
    </source>
</evidence>
<keyword evidence="2 5" id="KW-0378">Hydrolase</keyword>
<dbReference type="GO" id="GO:0046872">
    <property type="term" value="F:metal ion binding"/>
    <property type="evidence" value="ECO:0007669"/>
    <property type="project" value="UniProtKB-KW"/>
</dbReference>
<dbReference type="InterPro" id="IPR023214">
    <property type="entry name" value="HAD_sf"/>
</dbReference>
<dbReference type="SFLD" id="SFLDG01129">
    <property type="entry name" value="C1.5:_HAD__Beta-PGM__Phosphata"/>
    <property type="match status" value="1"/>
</dbReference>
<dbReference type="NCBIfam" id="TIGR01549">
    <property type="entry name" value="HAD-SF-IA-v1"/>
    <property type="match status" value="1"/>
</dbReference>
<dbReference type="InterPro" id="IPR041492">
    <property type="entry name" value="HAD_2"/>
</dbReference>
<dbReference type="InterPro" id="IPR023198">
    <property type="entry name" value="PGP-like_dom2"/>
</dbReference>